<dbReference type="STRING" id="1867952.MTBPR1_140067"/>
<dbReference type="AlphaFoldDB" id="A0A1C3RFA9"/>
<proteinExistence type="predicted"/>
<name>A0A1C3RFA9_9PROT</name>
<dbReference type="InterPro" id="IPR008687">
    <property type="entry name" value="MobC"/>
</dbReference>
<dbReference type="Proteomes" id="UP000231658">
    <property type="component" value="Unassembled WGS sequence"/>
</dbReference>
<dbReference type="Pfam" id="PF05713">
    <property type="entry name" value="MobC"/>
    <property type="match status" value="1"/>
</dbReference>
<evidence type="ECO:0000259" key="1">
    <source>
        <dbReference type="Pfam" id="PF05713"/>
    </source>
</evidence>
<keyword evidence="3" id="KW-1185">Reference proteome</keyword>
<gene>
    <name evidence="2" type="ORF">MTBPR1_140067</name>
</gene>
<feature type="domain" description="Bacterial mobilisation" evidence="1">
    <location>
        <begin position="3"/>
        <end position="39"/>
    </location>
</feature>
<sequence length="60" mass="6518">MGQLGKIGSNINQIARFANQSEEFPEIDLINQIQADIAAIRDDVTSALSGREKTTQEAAE</sequence>
<protein>
    <recommendedName>
        <fullName evidence="1">Bacterial mobilisation domain-containing protein</fullName>
    </recommendedName>
</protein>
<accession>A0A1C3RFA9</accession>
<organism evidence="2 3">
    <name type="scientific">Candidatus Terasakiella magnetica</name>
    <dbReference type="NCBI Taxonomy" id="1867952"/>
    <lineage>
        <taxon>Bacteria</taxon>
        <taxon>Pseudomonadati</taxon>
        <taxon>Pseudomonadota</taxon>
        <taxon>Alphaproteobacteria</taxon>
        <taxon>Rhodospirillales</taxon>
        <taxon>Terasakiellaceae</taxon>
        <taxon>Terasakiella</taxon>
    </lineage>
</organism>
<dbReference type="EMBL" id="FLYE01000006">
    <property type="protein sequence ID" value="SCA55949.1"/>
    <property type="molecule type" value="Genomic_DNA"/>
</dbReference>
<evidence type="ECO:0000313" key="3">
    <source>
        <dbReference type="Proteomes" id="UP000231658"/>
    </source>
</evidence>
<reference evidence="2 3" key="1">
    <citation type="submission" date="2016-07" db="EMBL/GenBank/DDBJ databases">
        <authorList>
            <person name="Lefevre C.T."/>
        </authorList>
    </citation>
    <scope>NUCLEOTIDE SEQUENCE [LARGE SCALE GENOMIC DNA]</scope>
    <source>
        <strain evidence="2">PR1</strain>
    </source>
</reference>
<evidence type="ECO:0000313" key="2">
    <source>
        <dbReference type="EMBL" id="SCA55949.1"/>
    </source>
</evidence>